<name>A0A0N4YVJ6_NIPBR</name>
<dbReference type="InterPro" id="IPR036034">
    <property type="entry name" value="PDZ_sf"/>
</dbReference>
<evidence type="ECO:0000256" key="2">
    <source>
        <dbReference type="SAM" id="MobiDB-lite"/>
    </source>
</evidence>
<feature type="region of interest" description="Disordered" evidence="2">
    <location>
        <begin position="141"/>
        <end position="173"/>
    </location>
</feature>
<dbReference type="WBParaSite" id="NBR_0002126801-mRNA-1">
    <property type="protein sequence ID" value="NBR_0002126801-mRNA-1"/>
    <property type="gene ID" value="NBR_0002126801"/>
</dbReference>
<dbReference type="Pfam" id="PF25083">
    <property type="entry name" value="GIPC1_GH1"/>
    <property type="match status" value="1"/>
</dbReference>
<dbReference type="Pfam" id="PF00595">
    <property type="entry name" value="PDZ"/>
    <property type="match status" value="1"/>
</dbReference>
<dbReference type="InterPro" id="IPR001478">
    <property type="entry name" value="PDZ"/>
</dbReference>
<dbReference type="Gene3D" id="2.30.42.10">
    <property type="match status" value="1"/>
</dbReference>
<dbReference type="PROSITE" id="PS50106">
    <property type="entry name" value="PDZ"/>
    <property type="match status" value="1"/>
</dbReference>
<evidence type="ECO:0000313" key="4">
    <source>
        <dbReference type="WBParaSite" id="NBR_0002126801-mRNA-1"/>
    </source>
</evidence>
<dbReference type="PANTHER" id="PTHR12259">
    <property type="entry name" value="RGS-GAIP INTERACTING PROTEIN GIPC"/>
    <property type="match status" value="1"/>
</dbReference>
<organism evidence="4">
    <name type="scientific">Nippostrongylus brasiliensis</name>
    <name type="common">Rat hookworm</name>
    <dbReference type="NCBI Taxonomy" id="27835"/>
    <lineage>
        <taxon>Eukaryota</taxon>
        <taxon>Metazoa</taxon>
        <taxon>Ecdysozoa</taxon>
        <taxon>Nematoda</taxon>
        <taxon>Chromadorea</taxon>
        <taxon>Rhabditida</taxon>
        <taxon>Rhabditina</taxon>
        <taxon>Rhabditomorpha</taxon>
        <taxon>Strongyloidea</taxon>
        <taxon>Heligmosomidae</taxon>
        <taxon>Nippostrongylus</taxon>
    </lineage>
</organism>
<sequence>LSSPTASDESSTLSSESLAEIFPYDSDIFSSSPIRKEEDSQSTHGAVALRNPNTVALCSPPNVITNMPAKIALGIPGLSGSFGTTIPQNREVSEMMEALKNLAECSQTPDAIKALRKMGLCPKSITDKAELQKFLRLSDPQSDAVVPAKRHHSPEQDRKSEPEPPVTEDTCPENPIETVGTATECNPLSVATHNLKFCCQLAHGSPTAIISNFTSVDQLFQSIADCFNISPDDIIFCTINTFKPDMDKLFAGALEYSDMLFAHVKGQAVEVEMTKSEELFGLTVSDNGRCRSFIKRMKENSVAARARPALAIGQLIEKIDGVNVTGMRHYEVVRILRNMPLGKTFTLRVVSPKQSGFQQIAPRSLMTHRMSINDGMRTLRFKANGNAVIEQKAVDKVMIGRLNDILDSYLGVQDDQLAQSLWDLALTCKTLPEMNQAVRESELKVFDFPEELVFDMWGVIGDWRRSQSKKEKKKSKKPNTDPLEDDQPQPLQALF</sequence>
<dbReference type="InterPro" id="IPR056814">
    <property type="entry name" value="GIPC1-3_GH1"/>
</dbReference>
<evidence type="ECO:0000259" key="3">
    <source>
        <dbReference type="PROSITE" id="PS50106"/>
    </source>
</evidence>
<dbReference type="SUPFAM" id="SSF50156">
    <property type="entry name" value="PDZ domain-like"/>
    <property type="match status" value="1"/>
</dbReference>
<dbReference type="InterPro" id="IPR017379">
    <property type="entry name" value="GIPC1/2/3"/>
</dbReference>
<dbReference type="InterPro" id="IPR055349">
    <property type="entry name" value="GH2_GIPC"/>
</dbReference>
<dbReference type="PANTHER" id="PTHR12259:SF1">
    <property type="entry name" value="GH21964P"/>
    <property type="match status" value="1"/>
</dbReference>
<accession>A0A0N4YVJ6</accession>
<dbReference type="Pfam" id="PF25082">
    <property type="entry name" value="GIPC1_GH2"/>
    <property type="match status" value="1"/>
</dbReference>
<reference evidence="4" key="1">
    <citation type="submission" date="2017-02" db="UniProtKB">
        <authorList>
            <consortium name="WormBaseParasite"/>
        </authorList>
    </citation>
    <scope>IDENTIFICATION</scope>
</reference>
<dbReference type="SMART" id="SM00228">
    <property type="entry name" value="PDZ"/>
    <property type="match status" value="1"/>
</dbReference>
<dbReference type="OMA" id="THRMSIN"/>
<feature type="region of interest" description="Disordered" evidence="2">
    <location>
        <begin position="465"/>
        <end position="495"/>
    </location>
</feature>
<comment type="similarity">
    <text evidence="1">Belongs to the GIPC family.</text>
</comment>
<proteinExistence type="inferred from homology"/>
<feature type="domain" description="PDZ" evidence="3">
    <location>
        <begin position="268"/>
        <end position="338"/>
    </location>
</feature>
<dbReference type="AlphaFoldDB" id="A0A0N4YVJ6"/>
<evidence type="ECO:0000256" key="1">
    <source>
        <dbReference type="ARBA" id="ARBA00009011"/>
    </source>
</evidence>
<protein>
    <submittedName>
        <fullName evidence="4">PDZ domain-containing protein</fullName>
    </submittedName>
</protein>
<dbReference type="CDD" id="cd21180">
    <property type="entry name" value="GH2_GIPC"/>
    <property type="match status" value="1"/>
</dbReference>
<feature type="compositionally biased region" description="Basic and acidic residues" evidence="2">
    <location>
        <begin position="153"/>
        <end position="162"/>
    </location>
</feature>